<evidence type="ECO:0000256" key="6">
    <source>
        <dbReference type="ARBA" id="ARBA00022679"/>
    </source>
</evidence>
<evidence type="ECO:0000256" key="3">
    <source>
        <dbReference type="ARBA" id="ARBA00012438"/>
    </source>
</evidence>
<dbReference type="InterPro" id="IPR036097">
    <property type="entry name" value="HisK_dim/P_sf"/>
</dbReference>
<keyword evidence="13" id="KW-0472">Membrane</keyword>
<comment type="catalytic activity">
    <reaction evidence="1">
        <text>ATP + protein L-histidine = ADP + protein N-phospho-L-histidine.</text>
        <dbReference type="EC" id="2.7.13.3"/>
    </reaction>
</comment>
<dbReference type="SUPFAM" id="SSF103190">
    <property type="entry name" value="Sensory domain-like"/>
    <property type="match status" value="1"/>
</dbReference>
<dbReference type="Gene3D" id="6.10.250.3020">
    <property type="match status" value="1"/>
</dbReference>
<dbReference type="InterPro" id="IPR004358">
    <property type="entry name" value="Sig_transdc_His_kin-like_C"/>
</dbReference>
<dbReference type="PANTHER" id="PTHR43065">
    <property type="entry name" value="SENSOR HISTIDINE KINASE"/>
    <property type="match status" value="1"/>
</dbReference>
<feature type="transmembrane region" description="Helical" evidence="13">
    <location>
        <begin position="20"/>
        <end position="38"/>
    </location>
</feature>
<dbReference type="Pfam" id="PF02518">
    <property type="entry name" value="HATPase_c"/>
    <property type="match status" value="1"/>
</dbReference>
<comment type="subcellular location">
    <subcellularLocation>
        <location evidence="2">Cell membrane</location>
        <topology evidence="2">Multi-pass membrane protein</topology>
    </subcellularLocation>
</comment>
<proteinExistence type="predicted"/>
<dbReference type="PRINTS" id="PR00344">
    <property type="entry name" value="BCTRLSENSOR"/>
</dbReference>
<dbReference type="Gene3D" id="1.10.287.130">
    <property type="match status" value="1"/>
</dbReference>
<dbReference type="SUPFAM" id="SSF47384">
    <property type="entry name" value="Homodimeric domain of signal transducing histidine kinase"/>
    <property type="match status" value="1"/>
</dbReference>
<protein>
    <recommendedName>
        <fullName evidence="3">histidine kinase</fullName>
        <ecNumber evidence="3">2.7.13.3</ecNumber>
    </recommendedName>
</protein>
<dbReference type="EMBL" id="JAHKRT010000003">
    <property type="protein sequence ID" value="MBU3077881.1"/>
    <property type="molecule type" value="Genomic_DNA"/>
</dbReference>
<evidence type="ECO:0000256" key="11">
    <source>
        <dbReference type="ARBA" id="ARBA00022989"/>
    </source>
</evidence>
<sequence length="589" mass="64246">MMLRSPEIALGRSRAARRRLLLVAITYVMLVAAIIWGGNRWASAHATEQALRLAQSSAAGRASLLISELQKYRLMPIVLGEYPDVHTTLASPGGATAARLNDKLEQIARMIGSSALYLLDRNGRTIAASNAHLPTSFIGQNYAFRPYFTVSREKGTAEFFGLGTVSAQPGLYFARAVSDARHSGVIVVKFGFDTVERAWASATEPAFVTDADGVVLITNRPAWRFHTTRSLRPGRLAEMRNTRQFGSAVLSPLRIGPEAAELMALESDEPAHYARANVAVPVAGWTLTALEPIRPIRSAYLATARLATIAATVFLALPLFLWLRARERADLAAVTRVELKEQVALRTEELERTQMHFREAREGLAHANRLGSIGQITAAIAHEINQPVSAIRSFSENAGELLRQGDCERALANLGTISELTARIGAITMELRSYARRGSGELRRTPLEAAIDGALLFTGHKLRHAGIVLERDGNTAVEVLADPLRLEQILVNLLHNALEAFEEERPARLLLSVAECGEMVELVLHDTGTGIAAEVADTLFTPFTTSKPAGLGLGLGIARDIAREFGGELEVIEARPPWRTAFRLRLMRA</sequence>
<evidence type="ECO:0000256" key="12">
    <source>
        <dbReference type="ARBA" id="ARBA00023012"/>
    </source>
</evidence>
<accession>A0ABS6BHV0</accession>
<dbReference type="EC" id="2.7.13.3" evidence="3"/>
<dbReference type="Gene3D" id="3.30.450.20">
    <property type="entry name" value="PAS domain"/>
    <property type="match status" value="2"/>
</dbReference>
<reference evidence="15 16" key="1">
    <citation type="submission" date="2021-06" db="EMBL/GenBank/DDBJ databases">
        <title>Sphingomonas sp. XMGL2, whole genome shotgun sequencing project.</title>
        <authorList>
            <person name="Zhao G."/>
            <person name="Shen L."/>
        </authorList>
    </citation>
    <scope>NUCLEOTIDE SEQUENCE [LARGE SCALE GENOMIC DNA]</scope>
    <source>
        <strain evidence="15 16">XMGL2</strain>
    </source>
</reference>
<keyword evidence="7 13" id="KW-0812">Transmembrane</keyword>
<comment type="caution">
    <text evidence="15">The sequence shown here is derived from an EMBL/GenBank/DDBJ whole genome shotgun (WGS) entry which is preliminary data.</text>
</comment>
<dbReference type="InterPro" id="IPR017055">
    <property type="entry name" value="Sig_transdc_His_kinase_DctB"/>
</dbReference>
<keyword evidence="5" id="KW-0597">Phosphoprotein</keyword>
<evidence type="ECO:0000313" key="15">
    <source>
        <dbReference type="EMBL" id="MBU3077881.1"/>
    </source>
</evidence>
<keyword evidence="6" id="KW-0808">Transferase</keyword>
<keyword evidence="8" id="KW-0547">Nucleotide-binding</keyword>
<dbReference type="SMART" id="SM00387">
    <property type="entry name" value="HATPase_c"/>
    <property type="match status" value="1"/>
</dbReference>
<dbReference type="CDD" id="cd00082">
    <property type="entry name" value="HisKA"/>
    <property type="match status" value="1"/>
</dbReference>
<dbReference type="CDD" id="cd12914">
    <property type="entry name" value="PDC1_DGC_like"/>
    <property type="match status" value="1"/>
</dbReference>
<dbReference type="InterPro" id="IPR036890">
    <property type="entry name" value="HATPase_C_sf"/>
</dbReference>
<dbReference type="Gene3D" id="3.30.565.10">
    <property type="entry name" value="Histidine kinase-like ATPase, C-terminal domain"/>
    <property type="match status" value="1"/>
</dbReference>
<evidence type="ECO:0000256" key="13">
    <source>
        <dbReference type="SAM" id="Phobius"/>
    </source>
</evidence>
<dbReference type="InterPro" id="IPR003661">
    <property type="entry name" value="HisK_dim/P_dom"/>
</dbReference>
<dbReference type="PIRSF" id="PIRSF036431">
    <property type="entry name" value="STHK_DctB"/>
    <property type="match status" value="1"/>
</dbReference>
<evidence type="ECO:0000259" key="14">
    <source>
        <dbReference type="PROSITE" id="PS50109"/>
    </source>
</evidence>
<dbReference type="PANTHER" id="PTHR43065:SF46">
    <property type="entry name" value="C4-DICARBOXYLATE TRANSPORT SENSOR PROTEIN DCTB"/>
    <property type="match status" value="1"/>
</dbReference>
<evidence type="ECO:0000256" key="10">
    <source>
        <dbReference type="ARBA" id="ARBA00022840"/>
    </source>
</evidence>
<gene>
    <name evidence="15" type="ORF">KOF26_08395</name>
</gene>
<evidence type="ECO:0000256" key="5">
    <source>
        <dbReference type="ARBA" id="ARBA00022553"/>
    </source>
</evidence>
<dbReference type="InterPro" id="IPR003594">
    <property type="entry name" value="HATPase_dom"/>
</dbReference>
<dbReference type="SMART" id="SM00388">
    <property type="entry name" value="HisKA"/>
    <property type="match status" value="1"/>
</dbReference>
<evidence type="ECO:0000256" key="1">
    <source>
        <dbReference type="ARBA" id="ARBA00000085"/>
    </source>
</evidence>
<keyword evidence="10" id="KW-0067">ATP-binding</keyword>
<keyword evidence="12" id="KW-0902">Two-component regulatory system</keyword>
<dbReference type="InterPro" id="IPR005467">
    <property type="entry name" value="His_kinase_dom"/>
</dbReference>
<evidence type="ECO:0000256" key="9">
    <source>
        <dbReference type="ARBA" id="ARBA00022777"/>
    </source>
</evidence>
<dbReference type="InterPro" id="IPR029151">
    <property type="entry name" value="Sensor-like_sf"/>
</dbReference>
<evidence type="ECO:0000256" key="2">
    <source>
        <dbReference type="ARBA" id="ARBA00004651"/>
    </source>
</evidence>
<name>A0ABS6BHV0_9SPHN</name>
<feature type="transmembrane region" description="Helical" evidence="13">
    <location>
        <begin position="299"/>
        <end position="323"/>
    </location>
</feature>
<keyword evidence="9 15" id="KW-0418">Kinase</keyword>
<evidence type="ECO:0000256" key="4">
    <source>
        <dbReference type="ARBA" id="ARBA00022475"/>
    </source>
</evidence>
<evidence type="ECO:0000256" key="7">
    <source>
        <dbReference type="ARBA" id="ARBA00022692"/>
    </source>
</evidence>
<evidence type="ECO:0000313" key="16">
    <source>
        <dbReference type="Proteomes" id="UP000776276"/>
    </source>
</evidence>
<keyword evidence="4" id="KW-1003">Cell membrane</keyword>
<dbReference type="SUPFAM" id="SSF55874">
    <property type="entry name" value="ATPase domain of HSP90 chaperone/DNA topoisomerase II/histidine kinase"/>
    <property type="match status" value="1"/>
</dbReference>
<organism evidence="15 16">
    <name type="scientific">Sphingomonas quercus</name>
    <dbReference type="NCBI Taxonomy" id="2842451"/>
    <lineage>
        <taxon>Bacteria</taxon>
        <taxon>Pseudomonadati</taxon>
        <taxon>Pseudomonadota</taxon>
        <taxon>Alphaproteobacteria</taxon>
        <taxon>Sphingomonadales</taxon>
        <taxon>Sphingomonadaceae</taxon>
        <taxon>Sphingomonas</taxon>
    </lineage>
</organism>
<dbReference type="Proteomes" id="UP000776276">
    <property type="component" value="Unassembled WGS sequence"/>
</dbReference>
<keyword evidence="11 13" id="KW-1133">Transmembrane helix</keyword>
<evidence type="ECO:0000256" key="8">
    <source>
        <dbReference type="ARBA" id="ARBA00022741"/>
    </source>
</evidence>
<dbReference type="GO" id="GO:0016301">
    <property type="term" value="F:kinase activity"/>
    <property type="evidence" value="ECO:0007669"/>
    <property type="project" value="UniProtKB-KW"/>
</dbReference>
<dbReference type="PROSITE" id="PS50109">
    <property type="entry name" value="HIS_KIN"/>
    <property type="match status" value="1"/>
</dbReference>
<feature type="domain" description="Histidine kinase" evidence="14">
    <location>
        <begin position="379"/>
        <end position="589"/>
    </location>
</feature>
<keyword evidence="16" id="KW-1185">Reference proteome</keyword>